<feature type="domain" description="Glycosyltransferase 2-like" evidence="1">
    <location>
        <begin position="8"/>
        <end position="127"/>
    </location>
</feature>
<evidence type="ECO:0000313" key="2">
    <source>
        <dbReference type="EMBL" id="MFD0750787.1"/>
    </source>
</evidence>
<organism evidence="2 3">
    <name type="scientific">Mucilaginibacter calamicampi</name>
    <dbReference type="NCBI Taxonomy" id="1302352"/>
    <lineage>
        <taxon>Bacteria</taxon>
        <taxon>Pseudomonadati</taxon>
        <taxon>Bacteroidota</taxon>
        <taxon>Sphingobacteriia</taxon>
        <taxon>Sphingobacteriales</taxon>
        <taxon>Sphingobacteriaceae</taxon>
        <taxon>Mucilaginibacter</taxon>
    </lineage>
</organism>
<evidence type="ECO:0000313" key="3">
    <source>
        <dbReference type="Proteomes" id="UP001596958"/>
    </source>
</evidence>
<accession>A0ABW2YWE1</accession>
<protein>
    <submittedName>
        <fullName evidence="2">Glycosyltransferase family 2 protein</fullName>
    </submittedName>
</protein>
<name>A0ABW2YWE1_9SPHI</name>
<dbReference type="SUPFAM" id="SSF53448">
    <property type="entry name" value="Nucleotide-diphospho-sugar transferases"/>
    <property type="match status" value="1"/>
</dbReference>
<keyword evidence="3" id="KW-1185">Reference proteome</keyword>
<dbReference type="Gene3D" id="3.90.550.10">
    <property type="entry name" value="Spore Coat Polysaccharide Biosynthesis Protein SpsA, Chain A"/>
    <property type="match status" value="1"/>
</dbReference>
<dbReference type="RefSeq" id="WP_377100361.1">
    <property type="nucleotide sequence ID" value="NZ_JBHTHU010000006.1"/>
</dbReference>
<reference evidence="3" key="1">
    <citation type="journal article" date="2019" name="Int. J. Syst. Evol. Microbiol.">
        <title>The Global Catalogue of Microorganisms (GCM) 10K type strain sequencing project: providing services to taxonomists for standard genome sequencing and annotation.</title>
        <authorList>
            <consortium name="The Broad Institute Genomics Platform"/>
            <consortium name="The Broad Institute Genome Sequencing Center for Infectious Disease"/>
            <person name="Wu L."/>
            <person name="Ma J."/>
        </authorList>
    </citation>
    <scope>NUCLEOTIDE SEQUENCE [LARGE SCALE GENOMIC DNA]</scope>
    <source>
        <strain evidence="3">CCUG 63418</strain>
    </source>
</reference>
<sequence>MLSNTAAVIVTYNRLEMLKHCIGKLRAQTLPVNDIIVVNNGSTDGTKEWLATQTQLIVFNQPNSGSAGGFYTGIKAAAEAYNYKWLWLMDDDGYPAEDCLENLIAATVKKPEVDVWGCIVLDNDNPDSLAFDCAAITTSNNKIHLSIEYVDNWAPFFNGILLAVNTVKKVGYPDPRLFIWGDEMEYFQRINNIGAIIKSTTKAVFYHPKDRLYDKVFKGEYVYDGPTNWKAYCFFRNRAYLGRKYHNSTRTKVLLKQFDYLYRKLSLIDFIKAVGLITRAHIDGLRYNLNKKLPY</sequence>
<dbReference type="InterPro" id="IPR001173">
    <property type="entry name" value="Glyco_trans_2-like"/>
</dbReference>
<dbReference type="Proteomes" id="UP001596958">
    <property type="component" value="Unassembled WGS sequence"/>
</dbReference>
<dbReference type="Pfam" id="PF00535">
    <property type="entry name" value="Glycos_transf_2"/>
    <property type="match status" value="1"/>
</dbReference>
<dbReference type="InterPro" id="IPR029044">
    <property type="entry name" value="Nucleotide-diphossugar_trans"/>
</dbReference>
<comment type="caution">
    <text evidence="2">The sequence shown here is derived from an EMBL/GenBank/DDBJ whole genome shotgun (WGS) entry which is preliminary data.</text>
</comment>
<gene>
    <name evidence="2" type="ORF">ACFQZS_11595</name>
</gene>
<dbReference type="PANTHER" id="PTHR43685:SF2">
    <property type="entry name" value="GLYCOSYLTRANSFERASE 2-LIKE DOMAIN-CONTAINING PROTEIN"/>
    <property type="match status" value="1"/>
</dbReference>
<dbReference type="CDD" id="cd04185">
    <property type="entry name" value="GT_2_like_b"/>
    <property type="match status" value="1"/>
</dbReference>
<dbReference type="PANTHER" id="PTHR43685">
    <property type="entry name" value="GLYCOSYLTRANSFERASE"/>
    <property type="match status" value="1"/>
</dbReference>
<dbReference type="EMBL" id="JBHTHU010000006">
    <property type="protein sequence ID" value="MFD0750787.1"/>
    <property type="molecule type" value="Genomic_DNA"/>
</dbReference>
<proteinExistence type="predicted"/>
<dbReference type="InterPro" id="IPR050834">
    <property type="entry name" value="Glycosyltransf_2"/>
</dbReference>
<evidence type="ECO:0000259" key="1">
    <source>
        <dbReference type="Pfam" id="PF00535"/>
    </source>
</evidence>